<organism evidence="5 6">
    <name type="scientific">Paenibacillus oenotherae</name>
    <dbReference type="NCBI Taxonomy" id="1435645"/>
    <lineage>
        <taxon>Bacteria</taxon>
        <taxon>Bacillati</taxon>
        <taxon>Bacillota</taxon>
        <taxon>Bacilli</taxon>
        <taxon>Bacillales</taxon>
        <taxon>Paenibacillaceae</taxon>
        <taxon>Paenibacillus</taxon>
    </lineage>
</organism>
<dbReference type="SUPFAM" id="SSF56281">
    <property type="entry name" value="Metallo-hydrolase/oxidoreductase"/>
    <property type="match status" value="1"/>
</dbReference>
<evidence type="ECO:0000256" key="3">
    <source>
        <dbReference type="ARBA" id="ARBA00048505"/>
    </source>
</evidence>
<dbReference type="RefSeq" id="WP_219872535.1">
    <property type="nucleotide sequence ID" value="NZ_JAHZIJ010000006.1"/>
</dbReference>
<keyword evidence="6" id="KW-1185">Reference proteome</keyword>
<dbReference type="PANTHER" id="PTHR42951:SF9">
    <property type="entry name" value="METAL-DEPENDENT HYDROLASE"/>
    <property type="match status" value="1"/>
</dbReference>
<accession>A0ABS7D5S9</accession>
<name>A0ABS7D5S9_9BACL</name>
<dbReference type="Pfam" id="PF00753">
    <property type="entry name" value="Lactamase_B"/>
    <property type="match status" value="1"/>
</dbReference>
<dbReference type="Proteomes" id="UP000812277">
    <property type="component" value="Unassembled WGS sequence"/>
</dbReference>
<evidence type="ECO:0000313" key="6">
    <source>
        <dbReference type="Proteomes" id="UP000812277"/>
    </source>
</evidence>
<gene>
    <name evidence="5" type="ORF">K0T92_11070</name>
</gene>
<dbReference type="InterPro" id="IPR001279">
    <property type="entry name" value="Metallo-B-lactamas"/>
</dbReference>
<protein>
    <submittedName>
        <fullName evidence="5">MBL fold metallo-hydrolase</fullName>
    </submittedName>
</protein>
<dbReference type="InterPro" id="IPR050855">
    <property type="entry name" value="NDM-1-like"/>
</dbReference>
<dbReference type="Gene3D" id="3.60.15.10">
    <property type="entry name" value="Ribonuclease Z/Hydroxyacylglutathione hydrolase-like"/>
    <property type="match status" value="1"/>
</dbReference>
<comment type="caution">
    <text evidence="5">The sequence shown here is derived from an EMBL/GenBank/DDBJ whole genome shotgun (WGS) entry which is preliminary data.</text>
</comment>
<evidence type="ECO:0000256" key="2">
    <source>
        <dbReference type="ARBA" id="ARBA00034301"/>
    </source>
</evidence>
<sequence>MRILKEPFLYQLTFFKNGLSVNCYIVEEEEELVLIDTAVPEAFSDIMEAASTINKPVTKIVLTHAHHDHTGGLDLIKQALPGAMVYIPDREVRLLAGDLTLNPDEPDSPIRGVIPKNIKTKADVLIKDNDRIGSLLALSTPGHTPGSMSFVDTRNQALIAGDAFQTEGCTAVAGQLCPSFPYPARGTWDNKIAIASARKLYALLPSILATGHGPMIKSPEMVMKQAIEEAELNEQ</sequence>
<comment type="catalytic activity">
    <reaction evidence="3">
        <text>3',5'-cyclic UMP + H2O = UMP + H(+)</text>
        <dbReference type="Rhea" id="RHEA:70575"/>
        <dbReference type="ChEBI" id="CHEBI:15377"/>
        <dbReference type="ChEBI" id="CHEBI:15378"/>
        <dbReference type="ChEBI" id="CHEBI:57865"/>
        <dbReference type="ChEBI" id="CHEBI:184387"/>
    </reaction>
    <physiologicalReaction direction="left-to-right" evidence="3">
        <dbReference type="Rhea" id="RHEA:70576"/>
    </physiologicalReaction>
</comment>
<dbReference type="PANTHER" id="PTHR42951">
    <property type="entry name" value="METALLO-BETA-LACTAMASE DOMAIN-CONTAINING"/>
    <property type="match status" value="1"/>
</dbReference>
<evidence type="ECO:0000256" key="1">
    <source>
        <dbReference type="ARBA" id="ARBA00034221"/>
    </source>
</evidence>
<evidence type="ECO:0000313" key="5">
    <source>
        <dbReference type="EMBL" id="MBW7475289.1"/>
    </source>
</evidence>
<evidence type="ECO:0000259" key="4">
    <source>
        <dbReference type="SMART" id="SM00849"/>
    </source>
</evidence>
<dbReference type="CDD" id="cd07721">
    <property type="entry name" value="yflN-like_MBL-fold"/>
    <property type="match status" value="1"/>
</dbReference>
<reference evidence="5 6" key="1">
    <citation type="submission" date="2021-07" db="EMBL/GenBank/DDBJ databases">
        <title>Paenibacillus radiodurans sp. nov., isolated from the southeastern edge of Tengger Desert.</title>
        <authorList>
            <person name="Zhang G."/>
        </authorList>
    </citation>
    <scope>NUCLEOTIDE SEQUENCE [LARGE SCALE GENOMIC DNA]</scope>
    <source>
        <strain evidence="5 6">DT7-4</strain>
    </source>
</reference>
<proteinExistence type="predicted"/>
<dbReference type="EMBL" id="JAHZIJ010000006">
    <property type="protein sequence ID" value="MBW7475289.1"/>
    <property type="molecule type" value="Genomic_DNA"/>
</dbReference>
<dbReference type="SMART" id="SM00849">
    <property type="entry name" value="Lactamase_B"/>
    <property type="match status" value="1"/>
</dbReference>
<dbReference type="InterPro" id="IPR036866">
    <property type="entry name" value="RibonucZ/Hydroxyglut_hydro"/>
</dbReference>
<feature type="domain" description="Metallo-beta-lactamase" evidence="4">
    <location>
        <begin position="20"/>
        <end position="212"/>
    </location>
</feature>
<comment type="function">
    <text evidence="2">Counteracts the endogenous Pycsar antiviral defense system. Phosphodiesterase that enables metal-dependent hydrolysis of host cyclic nucleotide Pycsar defense signals such as cCMP and cUMP.</text>
</comment>
<comment type="catalytic activity">
    <reaction evidence="1">
        <text>3',5'-cyclic CMP + H2O = CMP + H(+)</text>
        <dbReference type="Rhea" id="RHEA:72675"/>
        <dbReference type="ChEBI" id="CHEBI:15377"/>
        <dbReference type="ChEBI" id="CHEBI:15378"/>
        <dbReference type="ChEBI" id="CHEBI:58003"/>
        <dbReference type="ChEBI" id="CHEBI:60377"/>
    </reaction>
    <physiologicalReaction direction="left-to-right" evidence="1">
        <dbReference type="Rhea" id="RHEA:72676"/>
    </physiologicalReaction>
</comment>